<feature type="compositionally biased region" description="Low complexity" evidence="1">
    <location>
        <begin position="114"/>
        <end position="126"/>
    </location>
</feature>
<feature type="compositionally biased region" description="Acidic residues" evidence="1">
    <location>
        <begin position="208"/>
        <end position="229"/>
    </location>
</feature>
<evidence type="ECO:0000313" key="2">
    <source>
        <dbReference type="EMBL" id="KAF5828767.1"/>
    </source>
</evidence>
<feature type="compositionally biased region" description="Low complexity" evidence="1">
    <location>
        <begin position="345"/>
        <end position="358"/>
    </location>
</feature>
<dbReference type="EMBL" id="MU070250">
    <property type="protein sequence ID" value="KAF5828767.1"/>
    <property type="molecule type" value="Genomic_DNA"/>
</dbReference>
<gene>
    <name evidence="2" type="ORF">DUNSADRAFT_17114</name>
</gene>
<keyword evidence="3" id="KW-1185">Reference proteome</keyword>
<evidence type="ECO:0000256" key="1">
    <source>
        <dbReference type="SAM" id="MobiDB-lite"/>
    </source>
</evidence>
<dbReference type="Proteomes" id="UP000815325">
    <property type="component" value="Unassembled WGS sequence"/>
</dbReference>
<feature type="compositionally biased region" description="Low complexity" evidence="1">
    <location>
        <begin position="178"/>
        <end position="199"/>
    </location>
</feature>
<accession>A0ABQ7G2D8</accession>
<sequence length="713" mass="79742">MLAEQTTKLVKARIRKQFNSSHEGVSFDECMDKEQTDSAAGSQQGGQHAQSKSNNSQSYSGDDDQAGSTSKRESGQHAQPNNNQSYSGDDDQAGSASELESGQHAHAQPQGSPARAAAAAAAAAAAERTPGDSGADLGEDSNYSSDEELPEPTAPRASHHSDRPMQDGSDGSKRESSGLHAAHAPGAEAPELQQQQQQQAEDRASGDGEGDGSDEDKDDDLFGDDEESGQEQPGGQEHAPPSHQPSVTNSFDRSPSPTTQSLLNSDLPAHLEAPAQPAQPQGPSTASDKGQEGPGEEAHSGTAAPQNADTDEQARTPVQEQQQKEQQHEQQHEQHDQQHEHEQQQQHQQQQQQQQQHEPPSATDNNHVINRHPERFAKPGDDPTLDYTFQPRIRPASHRILKEANCQQGAFGSTFMDRLEGDAKRREVNRMEAERRCYAPEALLRQSKLAKDTKVVNQLLMDVAMAQLSRDEQEDKALVAKTLEKARLSSRETEYEAQIDRAVEEHSQGWEMDVHQVRNVLSLRGPKKVAALAGVVRTAQFMHRYTSELSTRDERLQSLQRAWWEKYMGNPKQQKEAEDMRQAFEYYSLMGWKGEDAVTDDRLLKLRVWDELRKAETWSGPALQLGLYRMIRTQRFIDFTEKNIQAKEQKMRETYESLKPKSRVLSKEQVDGFYERLLDDAAKRNETKMKLVQEKLHKEHHVVGSSNMFKKRK</sequence>
<feature type="region of interest" description="Disordered" evidence="1">
    <location>
        <begin position="1"/>
        <end position="389"/>
    </location>
</feature>
<proteinExistence type="predicted"/>
<feature type="compositionally biased region" description="Low complexity" evidence="1">
    <location>
        <begin position="38"/>
        <end position="51"/>
    </location>
</feature>
<organism evidence="2 3">
    <name type="scientific">Dunaliella salina</name>
    <name type="common">Green alga</name>
    <name type="synonym">Protococcus salinus</name>
    <dbReference type="NCBI Taxonomy" id="3046"/>
    <lineage>
        <taxon>Eukaryota</taxon>
        <taxon>Viridiplantae</taxon>
        <taxon>Chlorophyta</taxon>
        <taxon>core chlorophytes</taxon>
        <taxon>Chlorophyceae</taxon>
        <taxon>CS clade</taxon>
        <taxon>Chlamydomonadales</taxon>
        <taxon>Dunaliellaceae</taxon>
        <taxon>Dunaliella</taxon>
    </lineage>
</organism>
<feature type="compositionally biased region" description="Polar residues" evidence="1">
    <location>
        <begin position="244"/>
        <end position="264"/>
    </location>
</feature>
<feature type="compositionally biased region" description="Basic and acidic residues" evidence="1">
    <location>
        <begin position="159"/>
        <end position="177"/>
    </location>
</feature>
<name>A0ABQ7G2D8_DUNSA</name>
<evidence type="ECO:0000313" key="3">
    <source>
        <dbReference type="Proteomes" id="UP000815325"/>
    </source>
</evidence>
<reference evidence="2" key="1">
    <citation type="submission" date="2017-08" db="EMBL/GenBank/DDBJ databases">
        <authorList>
            <person name="Polle J.E."/>
            <person name="Barry K."/>
            <person name="Cushman J."/>
            <person name="Schmutz J."/>
            <person name="Tran D."/>
            <person name="Hathwaick L.T."/>
            <person name="Yim W.C."/>
            <person name="Jenkins J."/>
            <person name="Mckie-Krisberg Z.M."/>
            <person name="Prochnik S."/>
            <person name="Lindquist E."/>
            <person name="Dockter R.B."/>
            <person name="Adam C."/>
            <person name="Molina H."/>
            <person name="Bunkerborg J."/>
            <person name="Jin E."/>
            <person name="Buchheim M."/>
            <person name="Magnuson J."/>
        </authorList>
    </citation>
    <scope>NUCLEOTIDE SEQUENCE</scope>
    <source>
        <strain evidence="2">CCAP 19/18</strain>
    </source>
</reference>
<feature type="compositionally biased region" description="Polar residues" evidence="1">
    <location>
        <begin position="76"/>
        <end position="87"/>
    </location>
</feature>
<protein>
    <submittedName>
        <fullName evidence="2">Uncharacterized protein</fullName>
    </submittedName>
</protein>
<feature type="compositionally biased region" description="Basic and acidic residues" evidence="1">
    <location>
        <begin position="322"/>
        <end position="344"/>
    </location>
</feature>
<feature type="compositionally biased region" description="Basic and acidic residues" evidence="1">
    <location>
        <begin position="371"/>
        <end position="381"/>
    </location>
</feature>
<comment type="caution">
    <text evidence="2">The sequence shown here is derived from an EMBL/GenBank/DDBJ whole genome shotgun (WGS) entry which is preliminary data.</text>
</comment>